<dbReference type="Proteomes" id="UP000805193">
    <property type="component" value="Unassembled WGS sequence"/>
</dbReference>
<evidence type="ECO:0000313" key="1">
    <source>
        <dbReference type="EMBL" id="KAG0429399.1"/>
    </source>
</evidence>
<evidence type="ECO:0000313" key="2">
    <source>
        <dbReference type="Proteomes" id="UP000805193"/>
    </source>
</evidence>
<organism evidence="1 2">
    <name type="scientific">Ixodes persulcatus</name>
    <name type="common">Taiga tick</name>
    <dbReference type="NCBI Taxonomy" id="34615"/>
    <lineage>
        <taxon>Eukaryota</taxon>
        <taxon>Metazoa</taxon>
        <taxon>Ecdysozoa</taxon>
        <taxon>Arthropoda</taxon>
        <taxon>Chelicerata</taxon>
        <taxon>Arachnida</taxon>
        <taxon>Acari</taxon>
        <taxon>Parasitiformes</taxon>
        <taxon>Ixodida</taxon>
        <taxon>Ixodoidea</taxon>
        <taxon>Ixodidae</taxon>
        <taxon>Ixodinae</taxon>
        <taxon>Ixodes</taxon>
    </lineage>
</organism>
<accession>A0AC60Q6C4</accession>
<name>A0AC60Q6C4_IXOPE</name>
<keyword evidence="2" id="KW-1185">Reference proteome</keyword>
<protein>
    <submittedName>
        <fullName evidence="1">Uncharacterized protein</fullName>
    </submittedName>
</protein>
<comment type="caution">
    <text evidence="1">The sequence shown here is derived from an EMBL/GenBank/DDBJ whole genome shotgun (WGS) entry which is preliminary data.</text>
</comment>
<proteinExistence type="predicted"/>
<dbReference type="EMBL" id="JABSTQ010009418">
    <property type="protein sequence ID" value="KAG0429399.1"/>
    <property type="molecule type" value="Genomic_DNA"/>
</dbReference>
<gene>
    <name evidence="1" type="ORF">HPB47_023714</name>
</gene>
<reference evidence="1 2" key="1">
    <citation type="journal article" date="2020" name="Cell">
        <title>Large-Scale Comparative Analyses of Tick Genomes Elucidate Their Genetic Diversity and Vector Capacities.</title>
        <authorList>
            <consortium name="Tick Genome and Microbiome Consortium (TIGMIC)"/>
            <person name="Jia N."/>
            <person name="Wang J."/>
            <person name="Shi W."/>
            <person name="Du L."/>
            <person name="Sun Y."/>
            <person name="Zhan W."/>
            <person name="Jiang J.F."/>
            <person name="Wang Q."/>
            <person name="Zhang B."/>
            <person name="Ji P."/>
            <person name="Bell-Sakyi L."/>
            <person name="Cui X.M."/>
            <person name="Yuan T.T."/>
            <person name="Jiang B.G."/>
            <person name="Yang W.F."/>
            <person name="Lam T.T."/>
            <person name="Chang Q.C."/>
            <person name="Ding S.J."/>
            <person name="Wang X.J."/>
            <person name="Zhu J.G."/>
            <person name="Ruan X.D."/>
            <person name="Zhao L."/>
            <person name="Wei J.T."/>
            <person name="Ye R.Z."/>
            <person name="Que T.C."/>
            <person name="Du C.H."/>
            <person name="Zhou Y.H."/>
            <person name="Cheng J.X."/>
            <person name="Dai P.F."/>
            <person name="Guo W.B."/>
            <person name="Han X.H."/>
            <person name="Huang E.J."/>
            <person name="Li L.F."/>
            <person name="Wei W."/>
            <person name="Gao Y.C."/>
            <person name="Liu J.Z."/>
            <person name="Shao H.Z."/>
            <person name="Wang X."/>
            <person name="Wang C.C."/>
            <person name="Yang T.C."/>
            <person name="Huo Q.B."/>
            <person name="Li W."/>
            <person name="Chen H.Y."/>
            <person name="Chen S.E."/>
            <person name="Zhou L.G."/>
            <person name="Ni X.B."/>
            <person name="Tian J.H."/>
            <person name="Sheng Y."/>
            <person name="Liu T."/>
            <person name="Pan Y.S."/>
            <person name="Xia L.Y."/>
            <person name="Li J."/>
            <person name="Zhao F."/>
            <person name="Cao W.C."/>
        </authorList>
    </citation>
    <scope>NUCLEOTIDE SEQUENCE [LARGE SCALE GENOMIC DNA]</scope>
    <source>
        <strain evidence="1">Iper-2018</strain>
    </source>
</reference>
<sequence>MRLVSGVIRSLTRAGAIWNLKTVRVNCDRGAGLASPHQSDTPAASLTSPRNEDLYGDVDFTGQYCSLFVNPRGVPFLKKMISKFQEKGELLGPYNPLNWLNQDLFFGIQLGTCIPSKCTGGELRHMAATLLHRYGFHTVVRGCEVKDKGPLTVTQRGILMFIGVLSVILVLGTAYDIVRYYLPNEKQKKLPVLLTKLLVSFSVVSNTKMLLTTKATSGSDSVKLRFIHGMRFWSSSWVILGHTYFLVSVTALGESLNIVKYHHNPAFLMIANAYPCIQSFLFIRRKKLGFVLLFLVTLATSTLVAVQTKMNNYGPTAIYTDSNINKTVEAGNDVYFKPFAHAGAFCVGIATGYAVLAFGAIKINRLMQAAMWILSTVIAVVVIFGPYRWYTGAPYDSADAILYAATHRTAWALSLGWMTYACATGRGGLINRFLSWKAFIPLSRLSFAAFLMQTLVILSRTILTRERVHYSHTSMASRSGKLR</sequence>